<dbReference type="EMBL" id="ML996081">
    <property type="protein sequence ID" value="KAF2156551.1"/>
    <property type="molecule type" value="Genomic_DNA"/>
</dbReference>
<dbReference type="Proteomes" id="UP000799439">
    <property type="component" value="Unassembled WGS sequence"/>
</dbReference>
<name>A0A9P4MRG9_9PEZI</name>
<keyword evidence="2" id="KW-1185">Reference proteome</keyword>
<comment type="caution">
    <text evidence="1">The sequence shown here is derived from an EMBL/GenBank/DDBJ whole genome shotgun (WGS) entry which is preliminary data.</text>
</comment>
<accession>A0A9P4MRG9</accession>
<sequence>MPTWQKSSSLMRHLRELPPELRTEIYKRIWQEHDWIELKKNCECYVYPGRPSHSSFQIVDMVDFTSYTSRIQNFTAIQYSVLPYDLSRPLHSAFQVEDLPHDLGSEYIDAIRGKFVLEIRESYYMDSLTKDIDQLIRANPSRKFALNVAIVFDEFTLNWPQRSGLEYLMSAAVRLPEDFRLFLRLGNANSWLDYEVLNNISVDTGFSKRVAGISVNMQSFPSTLKSRFADCEIFHEQQLLAAVYDVTPPVHEFLNHPSNREDLAMLSFRGFHGTETFRSNTRSRAVFSA</sequence>
<evidence type="ECO:0000313" key="1">
    <source>
        <dbReference type="EMBL" id="KAF2156551.1"/>
    </source>
</evidence>
<evidence type="ECO:0000313" key="2">
    <source>
        <dbReference type="Proteomes" id="UP000799439"/>
    </source>
</evidence>
<dbReference type="AlphaFoldDB" id="A0A9P4MRG9"/>
<organism evidence="1 2">
    <name type="scientific">Myriangium duriaei CBS 260.36</name>
    <dbReference type="NCBI Taxonomy" id="1168546"/>
    <lineage>
        <taxon>Eukaryota</taxon>
        <taxon>Fungi</taxon>
        <taxon>Dikarya</taxon>
        <taxon>Ascomycota</taxon>
        <taxon>Pezizomycotina</taxon>
        <taxon>Dothideomycetes</taxon>
        <taxon>Dothideomycetidae</taxon>
        <taxon>Myriangiales</taxon>
        <taxon>Myriangiaceae</taxon>
        <taxon>Myriangium</taxon>
    </lineage>
</organism>
<proteinExistence type="predicted"/>
<protein>
    <submittedName>
        <fullName evidence="1">Uncharacterized protein</fullName>
    </submittedName>
</protein>
<reference evidence="1" key="1">
    <citation type="journal article" date="2020" name="Stud. Mycol.">
        <title>101 Dothideomycetes genomes: a test case for predicting lifestyles and emergence of pathogens.</title>
        <authorList>
            <person name="Haridas S."/>
            <person name="Albert R."/>
            <person name="Binder M."/>
            <person name="Bloem J."/>
            <person name="Labutti K."/>
            <person name="Salamov A."/>
            <person name="Andreopoulos B."/>
            <person name="Baker S."/>
            <person name="Barry K."/>
            <person name="Bills G."/>
            <person name="Bluhm B."/>
            <person name="Cannon C."/>
            <person name="Castanera R."/>
            <person name="Culley D."/>
            <person name="Daum C."/>
            <person name="Ezra D."/>
            <person name="Gonzalez J."/>
            <person name="Henrissat B."/>
            <person name="Kuo A."/>
            <person name="Liang C."/>
            <person name="Lipzen A."/>
            <person name="Lutzoni F."/>
            <person name="Magnuson J."/>
            <person name="Mondo S."/>
            <person name="Nolan M."/>
            <person name="Ohm R."/>
            <person name="Pangilinan J."/>
            <person name="Park H.-J."/>
            <person name="Ramirez L."/>
            <person name="Alfaro M."/>
            <person name="Sun H."/>
            <person name="Tritt A."/>
            <person name="Yoshinaga Y."/>
            <person name="Zwiers L.-H."/>
            <person name="Turgeon B."/>
            <person name="Goodwin S."/>
            <person name="Spatafora J."/>
            <person name="Crous P."/>
            <person name="Grigoriev I."/>
        </authorList>
    </citation>
    <scope>NUCLEOTIDE SEQUENCE</scope>
    <source>
        <strain evidence="1">CBS 260.36</strain>
    </source>
</reference>
<gene>
    <name evidence="1" type="ORF">K461DRAFT_288955</name>
</gene>